<evidence type="ECO:0000256" key="1">
    <source>
        <dbReference type="SAM" id="SignalP"/>
    </source>
</evidence>
<dbReference type="EMBL" id="JBEZVI010000015">
    <property type="protein sequence ID" value="MEU3712213.1"/>
    <property type="molecule type" value="Genomic_DNA"/>
</dbReference>
<evidence type="ECO:0000313" key="2">
    <source>
        <dbReference type="EMBL" id="MEU3712213.1"/>
    </source>
</evidence>
<evidence type="ECO:0008006" key="4">
    <source>
        <dbReference type="Google" id="ProtNLM"/>
    </source>
</evidence>
<sequence length="120" mass="12764">MRKTNRRLTAWATALATAVGATVIFTGSPAAAAGGGYWAQGCSPGRACLILAGGRTTPNGYAWNVVGCGYHTINDYYQIGSAKGNAFDVLYADSTWDRVQAWDQRALDSRKRVTGVDVLC</sequence>
<gene>
    <name evidence="2" type="ORF">AB0E61_19240</name>
</gene>
<organism evidence="2 3">
    <name type="scientific">Streptomyces catenulae</name>
    <dbReference type="NCBI Taxonomy" id="66875"/>
    <lineage>
        <taxon>Bacteria</taxon>
        <taxon>Bacillati</taxon>
        <taxon>Actinomycetota</taxon>
        <taxon>Actinomycetes</taxon>
        <taxon>Kitasatosporales</taxon>
        <taxon>Streptomycetaceae</taxon>
        <taxon>Streptomyces</taxon>
    </lineage>
</organism>
<feature type="chain" id="PRO_5046357506" description="Peptidase inhibitor family I36" evidence="1">
    <location>
        <begin position="33"/>
        <end position="120"/>
    </location>
</feature>
<name>A0ABV2Z2I4_9ACTN</name>
<dbReference type="RefSeq" id="WP_359041640.1">
    <property type="nucleotide sequence ID" value="NZ_JBEZVI010000015.1"/>
</dbReference>
<feature type="signal peptide" evidence="1">
    <location>
        <begin position="1"/>
        <end position="32"/>
    </location>
</feature>
<reference evidence="2 3" key="1">
    <citation type="submission" date="2024-06" db="EMBL/GenBank/DDBJ databases">
        <title>The Natural Products Discovery Center: Release of the First 8490 Sequenced Strains for Exploring Actinobacteria Biosynthetic Diversity.</title>
        <authorList>
            <person name="Kalkreuter E."/>
            <person name="Kautsar S.A."/>
            <person name="Yang D."/>
            <person name="Bader C.D."/>
            <person name="Teijaro C.N."/>
            <person name="Fluegel L."/>
            <person name="Davis C.M."/>
            <person name="Simpson J.R."/>
            <person name="Lauterbach L."/>
            <person name="Steele A.D."/>
            <person name="Gui C."/>
            <person name="Meng S."/>
            <person name="Li G."/>
            <person name="Viehrig K."/>
            <person name="Ye F."/>
            <person name="Su P."/>
            <person name="Kiefer A.F."/>
            <person name="Nichols A."/>
            <person name="Cepeda A.J."/>
            <person name="Yan W."/>
            <person name="Fan B."/>
            <person name="Jiang Y."/>
            <person name="Adhikari A."/>
            <person name="Zheng C.-J."/>
            <person name="Schuster L."/>
            <person name="Cowan T.M."/>
            <person name="Smanski M.J."/>
            <person name="Chevrette M.G."/>
            <person name="De Carvalho L.P.S."/>
            <person name="Shen B."/>
        </authorList>
    </citation>
    <scope>NUCLEOTIDE SEQUENCE [LARGE SCALE GENOMIC DNA]</scope>
    <source>
        <strain evidence="2 3">NPDC033039</strain>
    </source>
</reference>
<keyword evidence="1" id="KW-0732">Signal</keyword>
<comment type="caution">
    <text evidence="2">The sequence shown here is derived from an EMBL/GenBank/DDBJ whole genome shotgun (WGS) entry which is preliminary data.</text>
</comment>
<evidence type="ECO:0000313" key="3">
    <source>
        <dbReference type="Proteomes" id="UP001550853"/>
    </source>
</evidence>
<accession>A0ABV2Z2I4</accession>
<protein>
    <recommendedName>
        <fullName evidence="4">Peptidase inhibitor family I36</fullName>
    </recommendedName>
</protein>
<dbReference type="Proteomes" id="UP001550853">
    <property type="component" value="Unassembled WGS sequence"/>
</dbReference>
<proteinExistence type="predicted"/>
<keyword evidence="3" id="KW-1185">Reference proteome</keyword>